<evidence type="ECO:0000313" key="2">
    <source>
        <dbReference type="EMBL" id="KNZ56386.1"/>
    </source>
</evidence>
<gene>
    <name evidence="2" type="ORF">VP01_2416g7</name>
</gene>
<organism evidence="2 3">
    <name type="scientific">Puccinia sorghi</name>
    <dbReference type="NCBI Taxonomy" id="27349"/>
    <lineage>
        <taxon>Eukaryota</taxon>
        <taxon>Fungi</taxon>
        <taxon>Dikarya</taxon>
        <taxon>Basidiomycota</taxon>
        <taxon>Pucciniomycotina</taxon>
        <taxon>Pucciniomycetes</taxon>
        <taxon>Pucciniales</taxon>
        <taxon>Pucciniaceae</taxon>
        <taxon>Puccinia</taxon>
    </lineage>
</organism>
<dbReference type="AlphaFoldDB" id="A0A0L6V6I1"/>
<name>A0A0L6V6I1_9BASI</name>
<dbReference type="OrthoDB" id="2505956at2759"/>
<dbReference type="EMBL" id="LAVV01007299">
    <property type="protein sequence ID" value="KNZ56386.1"/>
    <property type="molecule type" value="Genomic_DNA"/>
</dbReference>
<evidence type="ECO:0000256" key="1">
    <source>
        <dbReference type="SAM" id="Coils"/>
    </source>
</evidence>
<comment type="caution">
    <text evidence="2">The sequence shown here is derived from an EMBL/GenBank/DDBJ whole genome shotgun (WGS) entry which is preliminary data.</text>
</comment>
<sequence length="156" mass="16317">MSGVDMYVAEGPLPEGSGPTTDRLTAVLDTLASRLENLEKAVTSKKAPTSPSRSVSFNTLLIRIEEIAENLTRLEKKVETLSSSTNTAVPAKQVLSTAGLPQWPAILYSDKAAGAAQIAAKINEALVVAKATIDDKPITCGAYIKAEAAGLSSSCR</sequence>
<proteinExistence type="predicted"/>
<accession>A0A0L6V6I1</accession>
<dbReference type="Proteomes" id="UP000037035">
    <property type="component" value="Unassembled WGS sequence"/>
</dbReference>
<reference evidence="2 3" key="1">
    <citation type="submission" date="2015-08" db="EMBL/GenBank/DDBJ databases">
        <title>Next Generation Sequencing and Analysis of the Genome of Puccinia sorghi L Schw, the Causal Agent of Maize Common Rust.</title>
        <authorList>
            <person name="Rochi L."/>
            <person name="Burguener G."/>
            <person name="Darino M."/>
            <person name="Turjanski A."/>
            <person name="Kreff E."/>
            <person name="Dieguez M.J."/>
            <person name="Sacco F."/>
        </authorList>
    </citation>
    <scope>NUCLEOTIDE SEQUENCE [LARGE SCALE GENOMIC DNA]</scope>
    <source>
        <strain evidence="2 3">RO10H11247</strain>
    </source>
</reference>
<keyword evidence="1" id="KW-0175">Coiled coil</keyword>
<dbReference type="STRING" id="27349.A0A0L6V6I1"/>
<dbReference type="VEuPathDB" id="FungiDB:VP01_2416g7"/>
<protein>
    <submittedName>
        <fullName evidence="2">Uncharacterized protein</fullName>
    </submittedName>
</protein>
<evidence type="ECO:0000313" key="3">
    <source>
        <dbReference type="Proteomes" id="UP000037035"/>
    </source>
</evidence>
<keyword evidence="3" id="KW-1185">Reference proteome</keyword>
<feature type="coiled-coil region" evidence="1">
    <location>
        <begin position="21"/>
        <end position="84"/>
    </location>
</feature>